<keyword evidence="3" id="KW-0276">Fatty acid metabolism</keyword>
<evidence type="ECO:0000313" key="9">
    <source>
        <dbReference type="Proteomes" id="UP000322927"/>
    </source>
</evidence>
<dbReference type="InterPro" id="IPR000873">
    <property type="entry name" value="AMP-dep_synth/lig_dom"/>
</dbReference>
<keyword evidence="2 8" id="KW-0436">Ligase</keyword>
<sequence length="607" mass="66534">MREFTNPPMASVPLVGGLADAVFDHALEDPLRIAFGRKTDGRWRDVTSGEFRDEVLALAKGLIAQGVRFGDRVAIMSRTRYEWTLFDFALWAIGAQVVPIYPTSSAEQVLWMLHDAQVSAAMVEHEDHAMTIGSVVDRLPQLRRLWQLDADAVGELTEAGRDIDDDVVHRHRRAVTPDSIATIIYTSGTTGRPKGCLISHANFMFESDVMVGRWEPVFHSKRGDEATTLLFLPLAHVFGRMVQIAAVRGRVKMGHQPNLNAAALLPDLAAFRPTFILAVPYIFEKVFNAARRKAERDGKAGAFDKAVECAVRYADAMEARAFGTGPGPSAGLRMQHQLFDKLVFSKVREAMGGRVRHAMSGGSGMDRRLGLFFAGAGVTIYEGYGLTESTAAATANPPERTRYGTVGQAIPGTTVHIAEDGEIWLNGGNVFQGYLNNPKATDATLHDGWLATGDIGALDEDGYLTITGRKKEILVTSGGKSVSPAQLEERVRDHPLVAQCILVGNDRPYIAALVTLDAEAVEHWLTMRRKPMLPPGELVRDPDLETEVRRAVVAANTLVSQAESIRTFRILAHQFTEEHGLLTPSLKLKRKAIETVYSAEVEALYSS</sequence>
<evidence type="ECO:0000256" key="2">
    <source>
        <dbReference type="ARBA" id="ARBA00022598"/>
    </source>
</evidence>
<reference evidence="8 9" key="1">
    <citation type="submission" date="2018-05" db="EMBL/GenBank/DDBJ databases">
        <title>Streptomyces venezuelae.</title>
        <authorList>
            <person name="Kim W."/>
            <person name="Lee N."/>
            <person name="Cho B.-K."/>
        </authorList>
    </citation>
    <scope>NUCLEOTIDE SEQUENCE [LARGE SCALE GENOMIC DNA]</scope>
    <source>
        <strain evidence="8 9">ATCC 14584</strain>
    </source>
</reference>
<evidence type="ECO:0000256" key="6">
    <source>
        <dbReference type="ARBA" id="ARBA00032875"/>
    </source>
</evidence>
<dbReference type="EMBL" id="CP029192">
    <property type="protein sequence ID" value="QES32988.1"/>
    <property type="molecule type" value="Genomic_DNA"/>
</dbReference>
<dbReference type="AlphaFoldDB" id="A0A5P2BTH6"/>
<dbReference type="Pfam" id="PF00501">
    <property type="entry name" value="AMP-binding"/>
    <property type="match status" value="1"/>
</dbReference>
<proteinExistence type="inferred from homology"/>
<dbReference type="Proteomes" id="UP000322927">
    <property type="component" value="Chromosome"/>
</dbReference>
<comment type="catalytic activity">
    <reaction evidence="5">
        <text>a long-chain fatty acid + ATP + CoA = a long-chain fatty acyl-CoA + AMP + diphosphate</text>
        <dbReference type="Rhea" id="RHEA:15421"/>
        <dbReference type="ChEBI" id="CHEBI:30616"/>
        <dbReference type="ChEBI" id="CHEBI:33019"/>
        <dbReference type="ChEBI" id="CHEBI:57287"/>
        <dbReference type="ChEBI" id="CHEBI:57560"/>
        <dbReference type="ChEBI" id="CHEBI:83139"/>
        <dbReference type="ChEBI" id="CHEBI:456215"/>
        <dbReference type="EC" id="6.2.1.3"/>
    </reaction>
    <physiologicalReaction direction="left-to-right" evidence="5">
        <dbReference type="Rhea" id="RHEA:15422"/>
    </physiologicalReaction>
</comment>
<keyword evidence="4" id="KW-0443">Lipid metabolism</keyword>
<gene>
    <name evidence="8" type="ORF">DEJ48_05875</name>
</gene>
<dbReference type="InterPro" id="IPR020845">
    <property type="entry name" value="AMP-binding_CS"/>
</dbReference>
<dbReference type="OrthoDB" id="5240489at2"/>
<dbReference type="GO" id="GO:0016020">
    <property type="term" value="C:membrane"/>
    <property type="evidence" value="ECO:0007669"/>
    <property type="project" value="TreeGrafter"/>
</dbReference>
<dbReference type="Pfam" id="PF23562">
    <property type="entry name" value="AMP-binding_C_3"/>
    <property type="match status" value="1"/>
</dbReference>
<dbReference type="InterPro" id="IPR042099">
    <property type="entry name" value="ANL_N_sf"/>
</dbReference>
<evidence type="ECO:0000259" key="7">
    <source>
        <dbReference type="Pfam" id="PF00501"/>
    </source>
</evidence>
<evidence type="ECO:0000313" key="8">
    <source>
        <dbReference type="EMBL" id="QES32988.1"/>
    </source>
</evidence>
<comment type="similarity">
    <text evidence="1">Belongs to the ATP-dependent AMP-binding enzyme family.</text>
</comment>
<dbReference type="Gene3D" id="3.30.300.30">
    <property type="match status" value="1"/>
</dbReference>
<protein>
    <recommendedName>
        <fullName evidence="6">Acyl-CoA synthetase</fullName>
    </recommendedName>
</protein>
<accession>A0A5P2BTH6</accession>
<dbReference type="Gene3D" id="3.40.50.12780">
    <property type="entry name" value="N-terminal domain of ligase-like"/>
    <property type="match status" value="1"/>
</dbReference>
<dbReference type="InterPro" id="IPR045851">
    <property type="entry name" value="AMP-bd_C_sf"/>
</dbReference>
<evidence type="ECO:0000256" key="5">
    <source>
        <dbReference type="ARBA" id="ARBA00024484"/>
    </source>
</evidence>
<evidence type="ECO:0000256" key="3">
    <source>
        <dbReference type="ARBA" id="ARBA00022832"/>
    </source>
</evidence>
<feature type="domain" description="AMP-dependent synthetase/ligase" evidence="7">
    <location>
        <begin position="26"/>
        <end position="435"/>
    </location>
</feature>
<dbReference type="PANTHER" id="PTHR43272:SF32">
    <property type="entry name" value="AMP-DEPENDENT SYNTHETASE_LIGASE DOMAIN-CONTAINING PROTEIN"/>
    <property type="match status" value="1"/>
</dbReference>
<dbReference type="CDD" id="cd05907">
    <property type="entry name" value="VL_LC_FACS_like"/>
    <property type="match status" value="1"/>
</dbReference>
<name>A0A5P2BTH6_STRVZ</name>
<dbReference type="PROSITE" id="PS00455">
    <property type="entry name" value="AMP_BINDING"/>
    <property type="match status" value="1"/>
</dbReference>
<dbReference type="SUPFAM" id="SSF56801">
    <property type="entry name" value="Acetyl-CoA synthetase-like"/>
    <property type="match status" value="1"/>
</dbReference>
<dbReference type="PANTHER" id="PTHR43272">
    <property type="entry name" value="LONG-CHAIN-FATTY-ACID--COA LIGASE"/>
    <property type="match status" value="1"/>
</dbReference>
<evidence type="ECO:0000256" key="4">
    <source>
        <dbReference type="ARBA" id="ARBA00023098"/>
    </source>
</evidence>
<evidence type="ECO:0000256" key="1">
    <source>
        <dbReference type="ARBA" id="ARBA00006432"/>
    </source>
</evidence>
<organism evidence="8 9">
    <name type="scientific">Streptomyces venezuelae</name>
    <dbReference type="NCBI Taxonomy" id="54571"/>
    <lineage>
        <taxon>Bacteria</taxon>
        <taxon>Bacillati</taxon>
        <taxon>Actinomycetota</taxon>
        <taxon>Actinomycetes</taxon>
        <taxon>Kitasatosporales</taxon>
        <taxon>Streptomycetaceae</taxon>
        <taxon>Streptomyces</taxon>
    </lineage>
</organism>
<dbReference type="GO" id="GO:0004467">
    <property type="term" value="F:long-chain fatty acid-CoA ligase activity"/>
    <property type="evidence" value="ECO:0007669"/>
    <property type="project" value="UniProtKB-EC"/>
</dbReference>